<dbReference type="Gene3D" id="2.130.10.10">
    <property type="entry name" value="YVTN repeat-like/Quinoprotein amine dehydrogenase"/>
    <property type="match status" value="1"/>
</dbReference>
<organism evidence="3">
    <name type="scientific">Blastocystis hominis</name>
    <dbReference type="NCBI Taxonomy" id="12968"/>
    <lineage>
        <taxon>Eukaryota</taxon>
        <taxon>Sar</taxon>
        <taxon>Stramenopiles</taxon>
        <taxon>Bigyra</taxon>
        <taxon>Opalozoa</taxon>
        <taxon>Opalinata</taxon>
        <taxon>Blastocystidae</taxon>
        <taxon>Blastocystis</taxon>
    </lineage>
</organism>
<sequence length="294" mass="32728">MEKYCLQKRSVLSFKTGRYEDGDISYICKSSDESLLALTLSNGMVRIVKSADLSNVGALNIGRTTLFCSLFLPSDPKVLVLSERNGHITVFDYESQTMKVEYNTVREIFSCAILCGGKMLLCADKQNIYFYELETGKRIGMYRDLHSDVINNLIAHPTYPTVFASGSEDGLICVFDVARGNQDDALLSIFQTESGVASMNWFGGNHELIWCASMTRGISVWNSINGDRLTDINDFYPILSKQGIEIDYVVGCIPFQNSLYALCGMQDGAGFVVSVEHPDQVVVSWKGHEVRQLV</sequence>
<dbReference type="InterPro" id="IPR036322">
    <property type="entry name" value="WD40_repeat_dom_sf"/>
</dbReference>
<dbReference type="EMBL" id="FN668690">
    <property type="protein sequence ID" value="CBK25273.2"/>
    <property type="molecule type" value="Genomic_DNA"/>
</dbReference>
<evidence type="ECO:0000313" key="3">
    <source>
        <dbReference type="EMBL" id="CBK25273.2"/>
    </source>
</evidence>
<accession>D8MB34</accession>
<dbReference type="PANTHER" id="PTHR22889:SF0">
    <property type="entry name" value="WD REPEAT-CONTAINING PROTEIN 89"/>
    <property type="match status" value="1"/>
</dbReference>
<dbReference type="InParanoid" id="D8MB34"/>
<dbReference type="InterPro" id="IPR001680">
    <property type="entry name" value="WD40_rpt"/>
</dbReference>
<proteinExistence type="predicted"/>
<dbReference type="InterPro" id="IPR015943">
    <property type="entry name" value="WD40/YVTN_repeat-like_dom_sf"/>
</dbReference>
<reference evidence="3" key="1">
    <citation type="submission" date="2010-02" db="EMBL/GenBank/DDBJ databases">
        <title>Sequencing and annotation of the Blastocystis hominis genome.</title>
        <authorList>
            <person name="Wincker P."/>
        </authorList>
    </citation>
    <scope>NUCLEOTIDE SEQUENCE</scope>
    <source>
        <strain evidence="3">Singapore isolate B</strain>
    </source>
</reference>
<dbReference type="Proteomes" id="UP000008312">
    <property type="component" value="Unassembled WGS sequence"/>
</dbReference>
<keyword evidence="1" id="KW-0853">WD repeat</keyword>
<keyword evidence="4" id="KW-1185">Reference proteome</keyword>
<dbReference type="GeneID" id="24923026"/>
<protein>
    <recommendedName>
        <fullName evidence="5">Anaphase-promoting complex subunit 4 WD40 domain-containing protein</fullName>
    </recommendedName>
</protein>
<name>D8MB34_BLAHO</name>
<dbReference type="SUPFAM" id="SSF50978">
    <property type="entry name" value="WD40 repeat-like"/>
    <property type="match status" value="1"/>
</dbReference>
<dbReference type="AlphaFoldDB" id="D8MB34"/>
<keyword evidence="2" id="KW-0677">Repeat</keyword>
<evidence type="ECO:0000313" key="4">
    <source>
        <dbReference type="Proteomes" id="UP000008312"/>
    </source>
</evidence>
<dbReference type="SMART" id="SM00320">
    <property type="entry name" value="WD40"/>
    <property type="match status" value="2"/>
</dbReference>
<evidence type="ECO:0008006" key="5">
    <source>
        <dbReference type="Google" id="ProtNLM"/>
    </source>
</evidence>
<evidence type="ECO:0000256" key="1">
    <source>
        <dbReference type="ARBA" id="ARBA00022574"/>
    </source>
</evidence>
<dbReference type="InterPro" id="IPR039328">
    <property type="entry name" value="WDR89"/>
</dbReference>
<dbReference type="RefSeq" id="XP_012899321.1">
    <property type="nucleotide sequence ID" value="XM_013043867.1"/>
</dbReference>
<gene>
    <name evidence="3" type="ORF">GSBLH_T00006902001</name>
</gene>
<dbReference type="OrthoDB" id="25131at2759"/>
<dbReference type="PANTHER" id="PTHR22889">
    <property type="entry name" value="WD REPEAT-CONTAINING PROTEIN 89"/>
    <property type="match status" value="1"/>
</dbReference>
<evidence type="ECO:0000256" key="2">
    <source>
        <dbReference type="ARBA" id="ARBA00022737"/>
    </source>
</evidence>